<organism evidence="1">
    <name type="scientific">Anguilla anguilla</name>
    <name type="common">European freshwater eel</name>
    <name type="synonym">Muraena anguilla</name>
    <dbReference type="NCBI Taxonomy" id="7936"/>
    <lineage>
        <taxon>Eukaryota</taxon>
        <taxon>Metazoa</taxon>
        <taxon>Chordata</taxon>
        <taxon>Craniata</taxon>
        <taxon>Vertebrata</taxon>
        <taxon>Euteleostomi</taxon>
        <taxon>Actinopterygii</taxon>
        <taxon>Neopterygii</taxon>
        <taxon>Teleostei</taxon>
        <taxon>Anguilliformes</taxon>
        <taxon>Anguillidae</taxon>
        <taxon>Anguilla</taxon>
    </lineage>
</organism>
<reference evidence="1" key="1">
    <citation type="submission" date="2014-11" db="EMBL/GenBank/DDBJ databases">
        <authorList>
            <person name="Amaro Gonzalez C."/>
        </authorList>
    </citation>
    <scope>NUCLEOTIDE SEQUENCE</scope>
</reference>
<protein>
    <submittedName>
        <fullName evidence="1">Uncharacterized protein</fullName>
    </submittedName>
</protein>
<reference evidence="1" key="2">
    <citation type="journal article" date="2015" name="Fish Shellfish Immunol.">
        <title>Early steps in the European eel (Anguilla anguilla)-Vibrio vulnificus interaction in the gills: Role of the RtxA13 toxin.</title>
        <authorList>
            <person name="Callol A."/>
            <person name="Pajuelo D."/>
            <person name="Ebbesson L."/>
            <person name="Teles M."/>
            <person name="MacKenzie S."/>
            <person name="Amaro C."/>
        </authorList>
    </citation>
    <scope>NUCLEOTIDE SEQUENCE</scope>
</reference>
<proteinExistence type="predicted"/>
<sequence>MLFVCRLYCFPLLLHYSYWKIMLPSAVESVTVVLKQICIFKYLYFK</sequence>
<accession>A0A0E9W9P2</accession>
<dbReference type="EMBL" id="GBXM01022317">
    <property type="protein sequence ID" value="JAH86260.1"/>
    <property type="molecule type" value="Transcribed_RNA"/>
</dbReference>
<evidence type="ECO:0000313" key="1">
    <source>
        <dbReference type="EMBL" id="JAH86260.1"/>
    </source>
</evidence>
<dbReference type="AlphaFoldDB" id="A0A0E9W9P2"/>
<name>A0A0E9W9P2_ANGAN</name>